<organism evidence="2 3">
    <name type="scientific">Camellia sinensis var. sinensis</name>
    <name type="common">China tea</name>
    <dbReference type="NCBI Taxonomy" id="542762"/>
    <lineage>
        <taxon>Eukaryota</taxon>
        <taxon>Viridiplantae</taxon>
        <taxon>Streptophyta</taxon>
        <taxon>Embryophyta</taxon>
        <taxon>Tracheophyta</taxon>
        <taxon>Spermatophyta</taxon>
        <taxon>Magnoliopsida</taxon>
        <taxon>eudicotyledons</taxon>
        <taxon>Gunneridae</taxon>
        <taxon>Pentapetalae</taxon>
        <taxon>asterids</taxon>
        <taxon>Ericales</taxon>
        <taxon>Theaceae</taxon>
        <taxon>Camellia</taxon>
    </lineage>
</organism>
<dbReference type="EMBL" id="SDRB02005167">
    <property type="protein sequence ID" value="THG14641.1"/>
    <property type="molecule type" value="Genomic_DNA"/>
</dbReference>
<evidence type="ECO:0008006" key="4">
    <source>
        <dbReference type="Google" id="ProtNLM"/>
    </source>
</evidence>
<dbReference type="STRING" id="542762.A0A4S4EE51"/>
<gene>
    <name evidence="2" type="ORF">TEA_016425</name>
</gene>
<accession>A0A4S4EE51</accession>
<dbReference type="Proteomes" id="UP000306102">
    <property type="component" value="Unassembled WGS sequence"/>
</dbReference>
<feature type="chain" id="PRO_5020454872" description="DUF538 domain-containing protein" evidence="1">
    <location>
        <begin position="23"/>
        <end position="204"/>
    </location>
</feature>
<dbReference type="AlphaFoldDB" id="A0A4S4EE51"/>
<dbReference type="Pfam" id="PF04398">
    <property type="entry name" value="DUF538"/>
    <property type="match status" value="1"/>
</dbReference>
<dbReference type="InterPro" id="IPR036758">
    <property type="entry name" value="At5g01610-like"/>
</dbReference>
<dbReference type="InterPro" id="IPR007493">
    <property type="entry name" value="DUF538"/>
</dbReference>
<comment type="caution">
    <text evidence="2">The sequence shown here is derived from an EMBL/GenBank/DDBJ whole genome shotgun (WGS) entry which is preliminary data.</text>
</comment>
<dbReference type="PANTHER" id="PTHR31676">
    <property type="entry name" value="T31J12.3 PROTEIN-RELATED"/>
    <property type="match status" value="1"/>
</dbReference>
<sequence>MSSPAILFVVLILLISLSTSSATGDDTPTACQVPQRYDFLTEVPQTIRFSGISSTLLSTAMTPHSLHSLTNTIFPGRVFLPMEQELNELDKSTGKFKAYLDETCTFTIQNYELKYKSTITGVISKGKLKNLKGVSVKILFLWLNIGEVIRDDDELEFSVGIASADFPIESFVESPQCGCGFDCVNGGEKKRPGFDFISFISALL</sequence>
<evidence type="ECO:0000313" key="3">
    <source>
        <dbReference type="Proteomes" id="UP000306102"/>
    </source>
</evidence>
<keyword evidence="3" id="KW-1185">Reference proteome</keyword>
<name>A0A4S4EE51_CAMSN</name>
<evidence type="ECO:0000256" key="1">
    <source>
        <dbReference type="SAM" id="SignalP"/>
    </source>
</evidence>
<dbReference type="Gene3D" id="2.30.240.10">
    <property type="entry name" value="At5g01610-like"/>
    <property type="match status" value="1"/>
</dbReference>
<feature type="signal peptide" evidence="1">
    <location>
        <begin position="1"/>
        <end position="22"/>
    </location>
</feature>
<keyword evidence="1" id="KW-0732">Signal</keyword>
<reference evidence="2 3" key="1">
    <citation type="journal article" date="2018" name="Proc. Natl. Acad. Sci. U.S.A.">
        <title>Draft genome sequence of Camellia sinensis var. sinensis provides insights into the evolution of the tea genome and tea quality.</title>
        <authorList>
            <person name="Wei C."/>
            <person name="Yang H."/>
            <person name="Wang S."/>
            <person name="Zhao J."/>
            <person name="Liu C."/>
            <person name="Gao L."/>
            <person name="Xia E."/>
            <person name="Lu Y."/>
            <person name="Tai Y."/>
            <person name="She G."/>
            <person name="Sun J."/>
            <person name="Cao H."/>
            <person name="Tong W."/>
            <person name="Gao Q."/>
            <person name="Li Y."/>
            <person name="Deng W."/>
            <person name="Jiang X."/>
            <person name="Wang W."/>
            <person name="Chen Q."/>
            <person name="Zhang S."/>
            <person name="Li H."/>
            <person name="Wu J."/>
            <person name="Wang P."/>
            <person name="Li P."/>
            <person name="Shi C."/>
            <person name="Zheng F."/>
            <person name="Jian J."/>
            <person name="Huang B."/>
            <person name="Shan D."/>
            <person name="Shi M."/>
            <person name="Fang C."/>
            <person name="Yue Y."/>
            <person name="Li F."/>
            <person name="Li D."/>
            <person name="Wei S."/>
            <person name="Han B."/>
            <person name="Jiang C."/>
            <person name="Yin Y."/>
            <person name="Xia T."/>
            <person name="Zhang Z."/>
            <person name="Bennetzen J.L."/>
            <person name="Zhao S."/>
            <person name="Wan X."/>
        </authorList>
    </citation>
    <scope>NUCLEOTIDE SEQUENCE [LARGE SCALE GENOMIC DNA]</scope>
    <source>
        <strain evidence="3">cv. Shuchazao</strain>
        <tissue evidence="2">Leaf</tissue>
    </source>
</reference>
<dbReference type="SUPFAM" id="SSF141562">
    <property type="entry name" value="At5g01610-like"/>
    <property type="match status" value="1"/>
</dbReference>
<protein>
    <recommendedName>
        <fullName evidence="4">DUF538 domain-containing protein</fullName>
    </recommendedName>
</protein>
<dbReference type="PANTHER" id="PTHR31676:SF76">
    <property type="entry name" value="OS05G0362300 PROTEIN"/>
    <property type="match status" value="1"/>
</dbReference>
<proteinExistence type="predicted"/>
<evidence type="ECO:0000313" key="2">
    <source>
        <dbReference type="EMBL" id="THG14641.1"/>
    </source>
</evidence>